<organism evidence="5 6">
    <name type="scientific">Echinimonas agarilytica</name>
    <dbReference type="NCBI Taxonomy" id="1215918"/>
    <lineage>
        <taxon>Bacteria</taxon>
        <taxon>Pseudomonadati</taxon>
        <taxon>Pseudomonadota</taxon>
        <taxon>Gammaproteobacteria</taxon>
        <taxon>Alteromonadales</taxon>
        <taxon>Echinimonadaceae</taxon>
        <taxon>Echinimonas</taxon>
    </lineage>
</organism>
<feature type="transmembrane region" description="Helical" evidence="2">
    <location>
        <begin position="7"/>
        <end position="30"/>
    </location>
</feature>
<dbReference type="InterPro" id="IPR001633">
    <property type="entry name" value="EAL_dom"/>
</dbReference>
<dbReference type="Proteomes" id="UP001165393">
    <property type="component" value="Unassembled WGS sequence"/>
</dbReference>
<keyword evidence="2" id="KW-1133">Transmembrane helix</keyword>
<gene>
    <name evidence="5" type="ORF">NAF29_14235</name>
</gene>
<evidence type="ECO:0000256" key="2">
    <source>
        <dbReference type="SAM" id="Phobius"/>
    </source>
</evidence>
<dbReference type="SMART" id="SM00052">
    <property type="entry name" value="EAL"/>
    <property type="match status" value="1"/>
</dbReference>
<dbReference type="Gene3D" id="3.30.70.270">
    <property type="match status" value="1"/>
</dbReference>
<dbReference type="PROSITE" id="PS50883">
    <property type="entry name" value="EAL"/>
    <property type="match status" value="1"/>
</dbReference>
<comment type="caution">
    <text evidence="5">The sequence shown here is derived from an EMBL/GenBank/DDBJ whole genome shotgun (WGS) entry which is preliminary data.</text>
</comment>
<feature type="domain" description="GGDEF" evidence="4">
    <location>
        <begin position="251"/>
        <end position="382"/>
    </location>
</feature>
<evidence type="ECO:0000259" key="3">
    <source>
        <dbReference type="PROSITE" id="PS50883"/>
    </source>
</evidence>
<protein>
    <submittedName>
        <fullName evidence="5">GGDEF domain-containing protein</fullName>
    </submittedName>
</protein>
<proteinExistence type="predicted"/>
<dbReference type="RefSeq" id="WP_251262290.1">
    <property type="nucleotide sequence ID" value="NZ_JAMQGP010000007.1"/>
</dbReference>
<evidence type="ECO:0000313" key="5">
    <source>
        <dbReference type="EMBL" id="MCM2680812.1"/>
    </source>
</evidence>
<name>A0AA42B8F7_9GAMM</name>
<keyword evidence="6" id="KW-1185">Reference proteome</keyword>
<feature type="coiled-coil region" evidence="1">
    <location>
        <begin position="315"/>
        <end position="342"/>
    </location>
</feature>
<evidence type="ECO:0000256" key="1">
    <source>
        <dbReference type="SAM" id="Coils"/>
    </source>
</evidence>
<keyword evidence="2" id="KW-0812">Transmembrane</keyword>
<dbReference type="InterPro" id="IPR043128">
    <property type="entry name" value="Rev_trsase/Diguanyl_cyclase"/>
</dbReference>
<dbReference type="GO" id="GO:0071111">
    <property type="term" value="F:cyclic-guanylate-specific phosphodiesterase activity"/>
    <property type="evidence" value="ECO:0007669"/>
    <property type="project" value="InterPro"/>
</dbReference>
<feature type="domain" description="EAL" evidence="3">
    <location>
        <begin position="391"/>
        <end position="642"/>
    </location>
</feature>
<dbReference type="PANTHER" id="PTHR33121:SF79">
    <property type="entry name" value="CYCLIC DI-GMP PHOSPHODIESTERASE PDED-RELATED"/>
    <property type="match status" value="1"/>
</dbReference>
<sequence>MSVATRALKIAVIAVLGTAMLMTAISLNYIHSTVTHQTETALQSTRLAVKQTVGHNPNWSEMIPQYPLLRFTAVDTETNATLIDENFNNASSGLTLWVEDHLLPDAQRISVHGYEISIRLNNQQLVENTLNLLFPILLTVLIAGSIGAFGIFTLISRNIKRNVSLTCNAIDDLSALNKSAQLPSLASPEFTPINTPLSAAIERLIEPLMDAQAHVETLKRHAYSDGLTGLGNKAKFKEDMLEKLQSSSTTNYGLLVIIRATSLKVINDQSGYGAGDDYVKQIANLVNNAAAHFQRQTQYRLNSSDIAVVLDFIAKKEHEKFASTLESQLNDLNRKLDVEEVANVGITDFQSGDGIGDLLSRCDNALSISSSRRGNNWHFSDSPIDSQQHGKQQWRALIADIIENARVTLYGQPQLSLNESATVYTELQARFFDANNEQVSTASLIAQAQSSDLIIQLDKVIVENALALARDTAPYVDRYAINLSNSSVLDAHFCIWLERQLLRDAAVTRRLVFEVSEHGITTDITAGRRIIDLIHRVGARFTIEHFGTSIMSLKYFRELNPDYVKLDASHTFEIEADKKLQYFIRTLVDITHQMGVRVIAEAVETVEQKQLYERLNVDVVQGYFVGKPEPIVSPQHNEQTSYE</sequence>
<evidence type="ECO:0000259" key="4">
    <source>
        <dbReference type="PROSITE" id="PS50887"/>
    </source>
</evidence>
<reference evidence="5 6" key="1">
    <citation type="journal article" date="2013" name="Antonie Van Leeuwenhoek">
        <title>Echinimonas agarilytica gen. nov., sp. nov., a new gammaproteobacterium isolated from the sea urchin Strongylocentrotus intermedius.</title>
        <authorList>
            <person name="Nedashkovskaya O.I."/>
            <person name="Stenkova A.M."/>
            <person name="Zhukova N.V."/>
            <person name="Van Trappen S."/>
            <person name="Lee J.S."/>
            <person name="Kim S.B."/>
        </authorList>
    </citation>
    <scope>NUCLEOTIDE SEQUENCE [LARGE SCALE GENOMIC DNA]</scope>
    <source>
        <strain evidence="5 6">KMM 6351</strain>
    </source>
</reference>
<evidence type="ECO:0000313" key="6">
    <source>
        <dbReference type="Proteomes" id="UP001165393"/>
    </source>
</evidence>
<dbReference type="EMBL" id="JAMQGP010000007">
    <property type="protein sequence ID" value="MCM2680812.1"/>
    <property type="molecule type" value="Genomic_DNA"/>
</dbReference>
<dbReference type="PROSITE" id="PS50887">
    <property type="entry name" value="GGDEF"/>
    <property type="match status" value="1"/>
</dbReference>
<dbReference type="SUPFAM" id="SSF55073">
    <property type="entry name" value="Nucleotide cyclase"/>
    <property type="match status" value="1"/>
</dbReference>
<dbReference type="SMART" id="SM00267">
    <property type="entry name" value="GGDEF"/>
    <property type="match status" value="1"/>
</dbReference>
<dbReference type="Gene3D" id="3.20.20.450">
    <property type="entry name" value="EAL domain"/>
    <property type="match status" value="1"/>
</dbReference>
<keyword evidence="2" id="KW-0472">Membrane</keyword>
<accession>A0AA42B8F7</accession>
<dbReference type="PANTHER" id="PTHR33121">
    <property type="entry name" value="CYCLIC DI-GMP PHOSPHODIESTERASE PDEF"/>
    <property type="match status" value="1"/>
</dbReference>
<dbReference type="Pfam" id="PF00563">
    <property type="entry name" value="EAL"/>
    <property type="match status" value="1"/>
</dbReference>
<feature type="transmembrane region" description="Helical" evidence="2">
    <location>
        <begin position="132"/>
        <end position="155"/>
    </location>
</feature>
<dbReference type="SUPFAM" id="SSF141868">
    <property type="entry name" value="EAL domain-like"/>
    <property type="match status" value="1"/>
</dbReference>
<dbReference type="InterPro" id="IPR000160">
    <property type="entry name" value="GGDEF_dom"/>
</dbReference>
<dbReference type="CDD" id="cd01948">
    <property type="entry name" value="EAL"/>
    <property type="match status" value="1"/>
</dbReference>
<keyword evidence="1" id="KW-0175">Coiled coil</keyword>
<dbReference type="InterPro" id="IPR029787">
    <property type="entry name" value="Nucleotide_cyclase"/>
</dbReference>
<dbReference type="AlphaFoldDB" id="A0AA42B8F7"/>
<dbReference type="InterPro" id="IPR035919">
    <property type="entry name" value="EAL_sf"/>
</dbReference>
<dbReference type="InterPro" id="IPR050706">
    <property type="entry name" value="Cyclic-di-GMP_PDE-like"/>
</dbReference>
<dbReference type="Pfam" id="PF00990">
    <property type="entry name" value="GGDEF"/>
    <property type="match status" value="1"/>
</dbReference>